<dbReference type="Pfam" id="PF10263">
    <property type="entry name" value="SprT-like"/>
    <property type="match status" value="1"/>
</dbReference>
<protein>
    <submittedName>
        <fullName evidence="2">Transcription elongation protein SprT</fullName>
    </submittedName>
</protein>
<name>A0ABU2FBU5_9EURY</name>
<sequence length="188" mass="21571">MTGGRVAYSEVCTDDELLSWSRGYCRDVRRERGVDVRFDLVEWEVSHRAKRRAAAVKRPQLPEARVGERYDWDALDGAEGRPLPCTLSLTREAFEAFDRAEWESTLRHELVHVEQYQRDGTTDHGPAFRERAAALDTAVHCQAFADAKYVLTCATCGGLVARRYRECPLVRERERYRSDCCGATLRLE</sequence>
<dbReference type="EMBL" id="JAMQON010000002">
    <property type="protein sequence ID" value="MDS0259742.1"/>
    <property type="molecule type" value="Genomic_DNA"/>
</dbReference>
<dbReference type="RefSeq" id="WP_310919382.1">
    <property type="nucleotide sequence ID" value="NZ_JAMQON010000002.1"/>
</dbReference>
<evidence type="ECO:0000259" key="1">
    <source>
        <dbReference type="Pfam" id="PF10263"/>
    </source>
</evidence>
<organism evidence="2 3">
    <name type="scientific">Haloarcula saliterrae</name>
    <dbReference type="NCBI Taxonomy" id="2950534"/>
    <lineage>
        <taxon>Archaea</taxon>
        <taxon>Methanobacteriati</taxon>
        <taxon>Methanobacteriota</taxon>
        <taxon>Stenosarchaea group</taxon>
        <taxon>Halobacteria</taxon>
        <taxon>Halobacteriales</taxon>
        <taxon>Haloarculaceae</taxon>
        <taxon>Haloarcula</taxon>
    </lineage>
</organism>
<evidence type="ECO:0000313" key="3">
    <source>
        <dbReference type="Proteomes" id="UP001259659"/>
    </source>
</evidence>
<evidence type="ECO:0000313" key="2">
    <source>
        <dbReference type="EMBL" id="MDS0259742.1"/>
    </source>
</evidence>
<dbReference type="Proteomes" id="UP001259659">
    <property type="component" value="Unassembled WGS sequence"/>
</dbReference>
<reference evidence="2 3" key="1">
    <citation type="submission" date="2022-06" db="EMBL/GenBank/DDBJ databases">
        <title>Haloarcula sp. a new haloarchaeum isolate from saline soil.</title>
        <authorList>
            <person name="Strakova D."/>
            <person name="Galisteo C."/>
            <person name="Sanchez-Porro C."/>
            <person name="Ventosa A."/>
        </authorList>
    </citation>
    <scope>NUCLEOTIDE SEQUENCE [LARGE SCALE GENOMIC DNA]</scope>
    <source>
        <strain evidence="2 3">S1CR25-12</strain>
    </source>
</reference>
<proteinExistence type="predicted"/>
<feature type="domain" description="SprT-like" evidence="1">
    <location>
        <begin position="41"/>
        <end position="138"/>
    </location>
</feature>
<comment type="caution">
    <text evidence="2">The sequence shown here is derived from an EMBL/GenBank/DDBJ whole genome shotgun (WGS) entry which is preliminary data.</text>
</comment>
<accession>A0ABU2FBU5</accession>
<gene>
    <name evidence="2" type="ORF">NDI56_10090</name>
</gene>
<keyword evidence="3" id="KW-1185">Reference proteome</keyword>
<dbReference type="InterPro" id="IPR006640">
    <property type="entry name" value="SprT-like_domain"/>
</dbReference>